<dbReference type="GO" id="GO:0032790">
    <property type="term" value="P:ribosome disassembly"/>
    <property type="evidence" value="ECO:0007669"/>
    <property type="project" value="TreeGrafter"/>
</dbReference>
<dbReference type="InterPro" id="IPR036787">
    <property type="entry name" value="T_IF-3_N_sf"/>
</dbReference>
<reference evidence="3 4" key="1">
    <citation type="submission" date="2019-01" db="EMBL/GenBank/DDBJ databases">
        <title>Draft genome sequence of Dictyobacter sp. Uno17.</title>
        <authorList>
            <person name="Wang C.M."/>
            <person name="Zheng Y."/>
            <person name="Sakai Y."/>
            <person name="Abe K."/>
            <person name="Yokota A."/>
            <person name="Yabe S."/>
        </authorList>
    </citation>
    <scope>NUCLEOTIDE SEQUENCE [LARGE SCALE GENOMIC DNA]</scope>
    <source>
        <strain evidence="3 4">Uno17</strain>
    </source>
</reference>
<dbReference type="InterPro" id="IPR019814">
    <property type="entry name" value="Translation_initiation_fac_3_N"/>
</dbReference>
<dbReference type="RefSeq" id="WP_149404720.1">
    <property type="nucleotide sequence ID" value="NZ_BIXY01000175.1"/>
</dbReference>
<dbReference type="GO" id="GO:0043022">
    <property type="term" value="F:ribosome binding"/>
    <property type="evidence" value="ECO:0007669"/>
    <property type="project" value="TreeGrafter"/>
</dbReference>
<evidence type="ECO:0000313" key="4">
    <source>
        <dbReference type="Proteomes" id="UP000322530"/>
    </source>
</evidence>
<protein>
    <recommendedName>
        <fullName evidence="1">Translation initiation factor IF-3</fullName>
    </recommendedName>
</protein>
<evidence type="ECO:0000256" key="1">
    <source>
        <dbReference type="NCBIfam" id="TIGR00168"/>
    </source>
</evidence>
<dbReference type="PANTHER" id="PTHR10938">
    <property type="entry name" value="TRANSLATION INITIATION FACTOR IF-3"/>
    <property type="match status" value="1"/>
</dbReference>
<gene>
    <name evidence="3" type="ORF">KDI_54990</name>
</gene>
<dbReference type="PANTHER" id="PTHR10938:SF0">
    <property type="entry name" value="TRANSLATION INITIATION FACTOR IF-3, MITOCHONDRIAL"/>
    <property type="match status" value="1"/>
</dbReference>
<keyword evidence="4" id="KW-1185">Reference proteome</keyword>
<evidence type="ECO:0000259" key="2">
    <source>
        <dbReference type="Pfam" id="PF05198"/>
    </source>
</evidence>
<dbReference type="EMBL" id="BIXY01000175">
    <property type="protein sequence ID" value="GCF11935.1"/>
    <property type="molecule type" value="Genomic_DNA"/>
</dbReference>
<feature type="domain" description="Translation initiation factor 3 N-terminal" evidence="2">
    <location>
        <begin position="1"/>
        <end position="68"/>
    </location>
</feature>
<dbReference type="Gene3D" id="3.10.20.80">
    <property type="entry name" value="Translation initiation factor 3 (IF-3), N-terminal domain"/>
    <property type="match status" value="1"/>
</dbReference>
<dbReference type="InterPro" id="IPR001288">
    <property type="entry name" value="Translation_initiation_fac_3"/>
</dbReference>
<organism evidence="3 4">
    <name type="scientific">Dictyobacter arantiisoli</name>
    <dbReference type="NCBI Taxonomy" id="2014874"/>
    <lineage>
        <taxon>Bacteria</taxon>
        <taxon>Bacillati</taxon>
        <taxon>Chloroflexota</taxon>
        <taxon>Ktedonobacteria</taxon>
        <taxon>Ktedonobacterales</taxon>
        <taxon>Dictyobacteraceae</taxon>
        <taxon>Dictyobacter</taxon>
    </lineage>
</organism>
<name>A0A5A5TKV9_9CHLR</name>
<dbReference type="AlphaFoldDB" id="A0A5A5TKV9"/>
<dbReference type="Proteomes" id="UP000322530">
    <property type="component" value="Unassembled WGS sequence"/>
</dbReference>
<dbReference type="SUPFAM" id="SSF54364">
    <property type="entry name" value="Translation initiation factor IF3, N-terminal domain"/>
    <property type="match status" value="1"/>
</dbReference>
<comment type="caution">
    <text evidence="3">The sequence shown here is derived from an EMBL/GenBank/DDBJ whole genome shotgun (WGS) entry which is preliminary data.</text>
</comment>
<dbReference type="NCBIfam" id="TIGR00168">
    <property type="entry name" value="infC"/>
    <property type="match status" value="1"/>
</dbReference>
<sequence>MNERIEAREVHLIDENGEMLGVTPPVRALEIARARGLDLVEVSPNFVPPVCLLMDYRRYKEEQIQQERQ</sequence>
<dbReference type="GO" id="GO:0003743">
    <property type="term" value="F:translation initiation factor activity"/>
    <property type="evidence" value="ECO:0007669"/>
    <property type="project" value="UniProtKB-UniRule"/>
</dbReference>
<proteinExistence type="predicted"/>
<evidence type="ECO:0000313" key="3">
    <source>
        <dbReference type="EMBL" id="GCF11935.1"/>
    </source>
</evidence>
<accession>A0A5A5TKV9</accession>
<dbReference type="Pfam" id="PF05198">
    <property type="entry name" value="IF3_N"/>
    <property type="match status" value="1"/>
</dbReference>
<dbReference type="OrthoDB" id="9806014at2"/>